<name>A0A4Q7LJ00_9BURK</name>
<feature type="chain" id="PRO_5020396544" evidence="7">
    <location>
        <begin position="37"/>
        <end position="274"/>
    </location>
</feature>
<feature type="domain" description="Peptidase M48" evidence="8">
    <location>
        <begin position="85"/>
        <end position="260"/>
    </location>
</feature>
<evidence type="ECO:0000256" key="5">
    <source>
        <dbReference type="ARBA" id="ARBA00023049"/>
    </source>
</evidence>
<keyword evidence="5 6" id="KW-0482">Metalloprotease</keyword>
<dbReference type="GO" id="GO:0051603">
    <property type="term" value="P:proteolysis involved in protein catabolic process"/>
    <property type="evidence" value="ECO:0007669"/>
    <property type="project" value="TreeGrafter"/>
</dbReference>
<evidence type="ECO:0000256" key="2">
    <source>
        <dbReference type="ARBA" id="ARBA00022723"/>
    </source>
</evidence>
<keyword evidence="3 6" id="KW-0378">Hydrolase</keyword>
<keyword evidence="7" id="KW-0732">Signal</keyword>
<dbReference type="AlphaFoldDB" id="A0A4Q7LJ00"/>
<dbReference type="InterPro" id="IPR051156">
    <property type="entry name" value="Mito/Outer_Membr_Metalloprot"/>
</dbReference>
<evidence type="ECO:0000256" key="4">
    <source>
        <dbReference type="ARBA" id="ARBA00022833"/>
    </source>
</evidence>
<evidence type="ECO:0000256" key="1">
    <source>
        <dbReference type="ARBA" id="ARBA00022670"/>
    </source>
</evidence>
<keyword evidence="4 6" id="KW-0862">Zinc</keyword>
<evidence type="ECO:0000313" key="9">
    <source>
        <dbReference type="EMBL" id="RZS54545.1"/>
    </source>
</evidence>
<keyword evidence="1 6" id="KW-0645">Protease</keyword>
<evidence type="ECO:0000259" key="8">
    <source>
        <dbReference type="Pfam" id="PF01435"/>
    </source>
</evidence>
<dbReference type="RefSeq" id="WP_130481888.1">
    <property type="nucleotide sequence ID" value="NZ_SGWV01000009.1"/>
</dbReference>
<feature type="signal peptide" evidence="7">
    <location>
        <begin position="1"/>
        <end position="36"/>
    </location>
</feature>
<comment type="caution">
    <text evidence="9">The sequence shown here is derived from an EMBL/GenBank/DDBJ whole genome shotgun (WGS) entry which is preliminary data.</text>
</comment>
<proteinExistence type="inferred from homology"/>
<keyword evidence="2" id="KW-0479">Metal-binding</keyword>
<evidence type="ECO:0000256" key="6">
    <source>
        <dbReference type="RuleBase" id="RU003983"/>
    </source>
</evidence>
<accession>A0A4Q7LJ00</accession>
<protein>
    <submittedName>
        <fullName evidence="9">Peptidase M48-like protein</fullName>
    </submittedName>
</protein>
<dbReference type="GO" id="GO:0004222">
    <property type="term" value="F:metalloendopeptidase activity"/>
    <property type="evidence" value="ECO:0007669"/>
    <property type="project" value="InterPro"/>
</dbReference>
<gene>
    <name evidence="9" type="ORF">EV685_2022</name>
</gene>
<organism evidence="9 10">
    <name type="scientific">Sphaerotilus mobilis</name>
    <dbReference type="NCBI Taxonomy" id="47994"/>
    <lineage>
        <taxon>Bacteria</taxon>
        <taxon>Pseudomonadati</taxon>
        <taxon>Pseudomonadota</taxon>
        <taxon>Betaproteobacteria</taxon>
        <taxon>Burkholderiales</taxon>
        <taxon>Sphaerotilaceae</taxon>
        <taxon>Sphaerotilus</taxon>
    </lineage>
</organism>
<dbReference type="Gene3D" id="3.30.2010.10">
    <property type="entry name" value="Metalloproteases ('zincins'), catalytic domain"/>
    <property type="match status" value="1"/>
</dbReference>
<dbReference type="OrthoDB" id="9810445at2"/>
<sequence length="274" mass="30354">MAAWARTIVDWIRRRGGLCLSTAAVCCAAITDPASAAQPRLADPPVGLAWSAEEIDHATRDTATVLIDDARRRDQLGCQRHCEMLTRVFDRLMTQVREEAPQAAGLNWQLTVLRSASVEAMALPGGHVIVSEHFIDEAVPNEDALAFVLAHEMAHSILEHERQALTFARMLLPRQVPRTVADIYVEIDHNLGLLKAMEPVMQQGEREADELGLLLAAAAGHEPQRQLAFLERAAAQGEPRRGLVQTHPTLVDRLGWLRERLPLAQRLHQGRPAD</sequence>
<dbReference type="Proteomes" id="UP000293433">
    <property type="component" value="Unassembled WGS sequence"/>
</dbReference>
<evidence type="ECO:0000256" key="7">
    <source>
        <dbReference type="SAM" id="SignalP"/>
    </source>
</evidence>
<dbReference type="GO" id="GO:0016020">
    <property type="term" value="C:membrane"/>
    <property type="evidence" value="ECO:0007669"/>
    <property type="project" value="TreeGrafter"/>
</dbReference>
<dbReference type="PANTHER" id="PTHR22726">
    <property type="entry name" value="METALLOENDOPEPTIDASE OMA1"/>
    <property type="match status" value="1"/>
</dbReference>
<keyword evidence="10" id="KW-1185">Reference proteome</keyword>
<evidence type="ECO:0000313" key="10">
    <source>
        <dbReference type="Proteomes" id="UP000293433"/>
    </source>
</evidence>
<dbReference type="Pfam" id="PF01435">
    <property type="entry name" value="Peptidase_M48"/>
    <property type="match status" value="1"/>
</dbReference>
<dbReference type="InterPro" id="IPR001915">
    <property type="entry name" value="Peptidase_M48"/>
</dbReference>
<dbReference type="PANTHER" id="PTHR22726:SF1">
    <property type="entry name" value="METALLOENDOPEPTIDASE OMA1, MITOCHONDRIAL"/>
    <property type="match status" value="1"/>
</dbReference>
<comment type="similarity">
    <text evidence="6">Belongs to the peptidase M48 family.</text>
</comment>
<comment type="cofactor">
    <cofactor evidence="6">
        <name>Zn(2+)</name>
        <dbReference type="ChEBI" id="CHEBI:29105"/>
    </cofactor>
    <text evidence="6">Binds 1 zinc ion per subunit.</text>
</comment>
<reference evidence="9 10" key="1">
    <citation type="submission" date="2019-02" db="EMBL/GenBank/DDBJ databases">
        <title>Genomic Encyclopedia of Type Strains, Phase IV (KMG-IV): sequencing the most valuable type-strain genomes for metagenomic binning, comparative biology and taxonomic classification.</title>
        <authorList>
            <person name="Goeker M."/>
        </authorList>
    </citation>
    <scope>NUCLEOTIDE SEQUENCE [LARGE SCALE GENOMIC DNA]</scope>
    <source>
        <strain evidence="9 10">DSM 10617</strain>
    </source>
</reference>
<dbReference type="GO" id="GO:0046872">
    <property type="term" value="F:metal ion binding"/>
    <property type="evidence" value="ECO:0007669"/>
    <property type="project" value="UniProtKB-KW"/>
</dbReference>
<dbReference type="EMBL" id="SGWV01000009">
    <property type="protein sequence ID" value="RZS54545.1"/>
    <property type="molecule type" value="Genomic_DNA"/>
</dbReference>
<evidence type="ECO:0000256" key="3">
    <source>
        <dbReference type="ARBA" id="ARBA00022801"/>
    </source>
</evidence>